<evidence type="ECO:0000313" key="5">
    <source>
        <dbReference type="EMBL" id="EWY42683.1"/>
    </source>
</evidence>
<dbReference type="OrthoDB" id="9803598at2"/>
<keyword evidence="2" id="KW-0808">Transferase</keyword>
<evidence type="ECO:0000256" key="2">
    <source>
        <dbReference type="ARBA" id="ARBA00022679"/>
    </source>
</evidence>
<evidence type="ECO:0000259" key="4">
    <source>
        <dbReference type="Pfam" id="PF04715"/>
    </source>
</evidence>
<dbReference type="SUPFAM" id="SSF56322">
    <property type="entry name" value="ADC synthase"/>
    <property type="match status" value="1"/>
</dbReference>
<dbReference type="GO" id="GO:0046820">
    <property type="term" value="F:4-amino-4-deoxychorismate synthase activity"/>
    <property type="evidence" value="ECO:0007669"/>
    <property type="project" value="UniProtKB-EC"/>
</dbReference>
<dbReference type="Gene3D" id="3.60.120.10">
    <property type="entry name" value="Anthranilate synthase"/>
    <property type="match status" value="1"/>
</dbReference>
<accession>W9HFM9</accession>
<dbReference type="InterPro" id="IPR006805">
    <property type="entry name" value="Anth_synth_I_N"/>
</dbReference>
<comment type="caution">
    <text evidence="5">The sequence shown here is derived from an EMBL/GenBank/DDBJ whole genome shotgun (WGS) entry which is preliminary data.</text>
</comment>
<dbReference type="NCBIfam" id="TIGR00553">
    <property type="entry name" value="pabB"/>
    <property type="match status" value="1"/>
</dbReference>
<evidence type="ECO:0000256" key="1">
    <source>
        <dbReference type="ARBA" id="ARBA00013139"/>
    </source>
</evidence>
<dbReference type="Pfam" id="PF00425">
    <property type="entry name" value="Chorismate_bind"/>
    <property type="match status" value="1"/>
</dbReference>
<keyword evidence="6" id="KW-1185">Reference proteome</keyword>
<proteinExistence type="predicted"/>
<dbReference type="Proteomes" id="UP000019486">
    <property type="component" value="Unassembled WGS sequence"/>
</dbReference>
<protein>
    <recommendedName>
        <fullName evidence="1">aminodeoxychorismate synthase</fullName>
        <ecNumber evidence="1">2.6.1.85</ecNumber>
    </recommendedName>
</protein>
<dbReference type="InterPro" id="IPR019999">
    <property type="entry name" value="Anth_synth_I-like"/>
</dbReference>
<evidence type="ECO:0000313" key="6">
    <source>
        <dbReference type="Proteomes" id="UP000019486"/>
    </source>
</evidence>
<dbReference type="EC" id="2.6.1.85" evidence="1"/>
<dbReference type="AlphaFoldDB" id="W9HFM9"/>
<dbReference type="PANTHER" id="PTHR11236">
    <property type="entry name" value="AMINOBENZOATE/ANTHRANILATE SYNTHASE"/>
    <property type="match status" value="1"/>
</dbReference>
<dbReference type="InterPro" id="IPR005802">
    <property type="entry name" value="ADC_synth_comp_1"/>
</dbReference>
<dbReference type="Pfam" id="PF04715">
    <property type="entry name" value="Anth_synt_I_N"/>
    <property type="match status" value="1"/>
</dbReference>
<name>W9HFM9_9PROT</name>
<dbReference type="InterPro" id="IPR015890">
    <property type="entry name" value="Chorismate_C"/>
</dbReference>
<dbReference type="InterPro" id="IPR005801">
    <property type="entry name" value="ADC_synthase"/>
</dbReference>
<dbReference type="GO" id="GO:0000162">
    <property type="term" value="P:L-tryptophan biosynthetic process"/>
    <property type="evidence" value="ECO:0007669"/>
    <property type="project" value="TreeGrafter"/>
</dbReference>
<dbReference type="PATRIC" id="fig|1385369.3.peg.412"/>
<evidence type="ECO:0000259" key="3">
    <source>
        <dbReference type="Pfam" id="PF00425"/>
    </source>
</evidence>
<organism evidence="5 6">
    <name type="scientific">Skermanella stibiiresistens SB22</name>
    <dbReference type="NCBI Taxonomy" id="1385369"/>
    <lineage>
        <taxon>Bacteria</taxon>
        <taxon>Pseudomonadati</taxon>
        <taxon>Pseudomonadota</taxon>
        <taxon>Alphaproteobacteria</taxon>
        <taxon>Rhodospirillales</taxon>
        <taxon>Azospirillaceae</taxon>
        <taxon>Skermanella</taxon>
    </lineage>
</organism>
<dbReference type="PANTHER" id="PTHR11236:SF50">
    <property type="entry name" value="AMINODEOXYCHORISMATE SYNTHASE COMPONENT 1"/>
    <property type="match status" value="1"/>
</dbReference>
<dbReference type="EMBL" id="AVFL01000001">
    <property type="protein sequence ID" value="EWY42683.1"/>
    <property type="molecule type" value="Genomic_DNA"/>
</dbReference>
<gene>
    <name evidence="5" type="ORF">N825_02105</name>
</gene>
<dbReference type="STRING" id="1385369.N825_02105"/>
<dbReference type="GO" id="GO:0009396">
    <property type="term" value="P:folic acid-containing compound biosynthetic process"/>
    <property type="evidence" value="ECO:0007669"/>
    <property type="project" value="InterPro"/>
</dbReference>
<dbReference type="PRINTS" id="PR00095">
    <property type="entry name" value="ANTSNTHASEI"/>
</dbReference>
<feature type="domain" description="Anthranilate synthase component I N-terminal" evidence="4">
    <location>
        <begin position="7"/>
        <end position="139"/>
    </location>
</feature>
<sequence length="451" mass="47816">MIVREIDWRDPVAGFAPWAGEPFAALLDSAAEGDARSRWSYLAVEPFRTIVAGPDGVSVDGAVVDGDPFTVLERELARTGAPRTAGPAPFGGGAVGFLGYGLGRHLERLPCRHANDLGIPEMAFGLYDVVVTFDHRERRGWITSLGGVARLEMVAQRLGTASLVPPTQANGTWRADLTRAEYERRVGQVLDYIQAGDIFQANFTGRFIAERPAGVSGFDLYRRLRALSPAPFAAYAACGPRLTLASASPERFLRLSADGAVETRPIKGTLPRGATAEEDAANAAALASSVKDRAENLMIVDLMRNDLGRVARTGSVTVPSLCAVESFASVHHLVSVVEAELRPAVGPVDLLRATFPGGSITGAPKIRAMEIIDELEACQRGPYCGALAWIGFDGAMDSAILIRTLVVTPERIAAHAGGGIVSDSVPALEYEEMLVKVAPLLGTLDSGGMPS</sequence>
<feature type="domain" description="Chorismate-utilising enzyme C-terminal" evidence="3">
    <location>
        <begin position="179"/>
        <end position="436"/>
    </location>
</feature>
<reference evidence="5 6" key="1">
    <citation type="submission" date="2013-08" db="EMBL/GenBank/DDBJ databases">
        <title>The genome sequence of Skermanella stibiiresistens.</title>
        <authorList>
            <person name="Zhu W."/>
            <person name="Wang G."/>
        </authorList>
    </citation>
    <scope>NUCLEOTIDE SEQUENCE [LARGE SCALE GENOMIC DNA]</scope>
    <source>
        <strain evidence="5 6">SB22</strain>
    </source>
</reference>